<gene>
    <name evidence="1" type="ORF">DBV39_10950</name>
</gene>
<dbReference type="Proteomes" id="UP000244571">
    <property type="component" value="Chromosome"/>
</dbReference>
<evidence type="ECO:0000313" key="2">
    <source>
        <dbReference type="Proteomes" id="UP000244571"/>
    </source>
</evidence>
<proteinExistence type="predicted"/>
<dbReference type="EMBL" id="CP028901">
    <property type="protein sequence ID" value="AWB34137.1"/>
    <property type="molecule type" value="Genomic_DNA"/>
</dbReference>
<dbReference type="KEGG" id="boz:DBV39_10950"/>
<evidence type="ECO:0000313" key="1">
    <source>
        <dbReference type="EMBL" id="AWB34137.1"/>
    </source>
</evidence>
<name>A0A2R4XJZ4_9BURK</name>
<protein>
    <submittedName>
        <fullName evidence="1">Uncharacterized protein</fullName>
    </submittedName>
</protein>
<accession>A0A2R4XJZ4</accession>
<dbReference type="AlphaFoldDB" id="A0A2R4XJZ4"/>
<organism evidence="1 2">
    <name type="scientific">Orrella marina</name>
    <dbReference type="NCBI Taxonomy" id="2163011"/>
    <lineage>
        <taxon>Bacteria</taxon>
        <taxon>Pseudomonadati</taxon>
        <taxon>Pseudomonadota</taxon>
        <taxon>Betaproteobacteria</taxon>
        <taxon>Burkholderiales</taxon>
        <taxon>Alcaligenaceae</taxon>
        <taxon>Orrella</taxon>
    </lineage>
</organism>
<reference evidence="1 2" key="1">
    <citation type="submission" date="2018-04" db="EMBL/GenBank/DDBJ databases">
        <title>Bordetella sp. HZ20 isolated from seawater.</title>
        <authorList>
            <person name="Sun C."/>
        </authorList>
    </citation>
    <scope>NUCLEOTIDE SEQUENCE [LARGE SCALE GENOMIC DNA]</scope>
    <source>
        <strain evidence="1 2">HZ20</strain>
    </source>
</reference>
<keyword evidence="2" id="KW-1185">Reference proteome</keyword>
<sequence length="59" mass="6462">MFSAVGIAFLQVGEDVKCDATAFSKYGHGYAKPFLPLGNLLRTGYLVRADSVPDFCQLY</sequence>